<name>A0A5C5UGU8_9CORY</name>
<dbReference type="RefSeq" id="WP_146324459.1">
    <property type="nucleotide sequence ID" value="NZ_BAABLR010000010.1"/>
</dbReference>
<organism evidence="1 2">
    <name type="scientific">Corynebacterium canis</name>
    <dbReference type="NCBI Taxonomy" id="679663"/>
    <lineage>
        <taxon>Bacteria</taxon>
        <taxon>Bacillati</taxon>
        <taxon>Actinomycetota</taxon>
        <taxon>Actinomycetes</taxon>
        <taxon>Mycobacteriales</taxon>
        <taxon>Corynebacteriaceae</taxon>
        <taxon>Corynebacterium</taxon>
    </lineage>
</organism>
<sequence length="125" mass="13925">MLDRYKEMGLERLPTKRYMVDSEHGTPGTAWIYRGARGFGAVCFDDIDVLRSGGEQEFHKCTDWDLANRIQGLANDCAKRDLSIPQALEHIREVLGAPVLVVPLKNINEADADLVPAVKSILDSE</sequence>
<protein>
    <submittedName>
        <fullName evidence="1">Uncharacterized protein</fullName>
    </submittedName>
</protein>
<gene>
    <name evidence="1" type="ORF">FRX94_07225</name>
</gene>
<reference evidence="1 2" key="1">
    <citation type="submission" date="2019-08" db="EMBL/GenBank/DDBJ databases">
        <authorList>
            <person name="Lei W."/>
        </authorList>
    </citation>
    <scope>NUCLEOTIDE SEQUENCE [LARGE SCALE GENOMIC DNA]</scope>
    <source>
        <strain evidence="1 2">CCUG 58627</strain>
    </source>
</reference>
<comment type="caution">
    <text evidence="1">The sequence shown here is derived from an EMBL/GenBank/DDBJ whole genome shotgun (WGS) entry which is preliminary data.</text>
</comment>
<accession>A0A5C5UGU8</accession>
<dbReference type="EMBL" id="VOHM01000013">
    <property type="protein sequence ID" value="TWT25047.1"/>
    <property type="molecule type" value="Genomic_DNA"/>
</dbReference>
<evidence type="ECO:0000313" key="2">
    <source>
        <dbReference type="Proteomes" id="UP000320791"/>
    </source>
</evidence>
<keyword evidence="2" id="KW-1185">Reference proteome</keyword>
<dbReference type="OrthoDB" id="4409283at2"/>
<proteinExistence type="predicted"/>
<evidence type="ECO:0000313" key="1">
    <source>
        <dbReference type="EMBL" id="TWT25047.1"/>
    </source>
</evidence>
<dbReference type="Proteomes" id="UP000320791">
    <property type="component" value="Unassembled WGS sequence"/>
</dbReference>
<dbReference type="AlphaFoldDB" id="A0A5C5UGU8"/>